<feature type="region of interest" description="Disordered" evidence="1">
    <location>
        <begin position="33"/>
        <end position="61"/>
    </location>
</feature>
<dbReference type="Proteomes" id="UP000298631">
    <property type="component" value="Plasmid unnamed1"/>
</dbReference>
<dbReference type="Pfam" id="PF11150">
    <property type="entry name" value="DUF2927"/>
    <property type="match status" value="1"/>
</dbReference>
<dbReference type="OrthoDB" id="3295600at2"/>
<gene>
    <name evidence="2" type="ORF">EOK75_16980</name>
</gene>
<keyword evidence="2" id="KW-0614">Plasmid</keyword>
<proteinExistence type="predicted"/>
<evidence type="ECO:0000313" key="2">
    <source>
        <dbReference type="EMBL" id="QCO57409.1"/>
    </source>
</evidence>
<dbReference type="InterPro" id="IPR021323">
    <property type="entry name" value="DUF2927"/>
</dbReference>
<dbReference type="PROSITE" id="PS51257">
    <property type="entry name" value="PROKAR_LIPOPROTEIN"/>
    <property type="match status" value="1"/>
</dbReference>
<reference evidence="2 3" key="1">
    <citation type="submission" date="2019-05" db="EMBL/GenBank/DDBJ databases">
        <title>Pseudorhodobacter turbinis sp. nov., isolated from the gut of the Korean turban shell.</title>
        <authorList>
            <person name="Jeong Y.-S."/>
            <person name="Kang W.-R."/>
            <person name="Bae J.-W."/>
        </authorList>
    </citation>
    <scope>NUCLEOTIDE SEQUENCE [LARGE SCALE GENOMIC DNA]</scope>
    <source>
        <strain evidence="2 3">S12M18</strain>
        <plasmid evidence="2 3">unnamed1</plasmid>
    </source>
</reference>
<dbReference type="EMBL" id="CP039965">
    <property type="protein sequence ID" value="QCO57409.1"/>
    <property type="molecule type" value="Genomic_DNA"/>
</dbReference>
<dbReference type="AlphaFoldDB" id="A0A4P8EK83"/>
<feature type="compositionally biased region" description="Low complexity" evidence="1">
    <location>
        <begin position="52"/>
        <end position="61"/>
    </location>
</feature>
<geneLocation type="plasmid" evidence="2 3">
    <name>unnamed1</name>
</geneLocation>
<name>A0A4P8EK83_9RHOB</name>
<protein>
    <submittedName>
        <fullName evidence="2">DUF2927 domain-containing protein</fullName>
    </submittedName>
</protein>
<keyword evidence="3" id="KW-1185">Reference proteome</keyword>
<sequence>MARAPFSLIPPANTLKGAIIMIASAGFLTGCVTSSGPQDRATQPPPARVLPPEEASPSPASKALRSYYAGVQAELLSQGLMRTDTGAKDAPFSARMLANNFARIAFFDEFDSSSGRLVARSTEKRLRRWQKPVRVGLNFGEAVPQKQRAIERARVRSFLARLTRLTGHSIQLADSGVNFHLHILNTDEIKSIGPTVRRTDPSIGEAELDSIINMPESTYCQVTTSIDDSTSLIERAFAVVRAEHPDLLHLSCLHEEISQGLGLPNDSPQARPSIFNDDQEFALLTPMDEMMLQMLYDKRLTPGMTLAEARPIIDQLAESLVGGDS</sequence>
<evidence type="ECO:0000313" key="3">
    <source>
        <dbReference type="Proteomes" id="UP000298631"/>
    </source>
</evidence>
<accession>A0A4P8EK83</accession>
<dbReference type="KEGG" id="pseb:EOK75_16980"/>
<organism evidence="2 3">
    <name type="scientific">Pseudorhodobacter turbinis</name>
    <dbReference type="NCBI Taxonomy" id="2500533"/>
    <lineage>
        <taxon>Bacteria</taxon>
        <taxon>Pseudomonadati</taxon>
        <taxon>Pseudomonadota</taxon>
        <taxon>Alphaproteobacteria</taxon>
        <taxon>Rhodobacterales</taxon>
        <taxon>Paracoccaceae</taxon>
        <taxon>Pseudorhodobacter</taxon>
    </lineage>
</organism>
<dbReference type="RefSeq" id="WP_137195203.1">
    <property type="nucleotide sequence ID" value="NZ_CP039965.1"/>
</dbReference>
<evidence type="ECO:0000256" key="1">
    <source>
        <dbReference type="SAM" id="MobiDB-lite"/>
    </source>
</evidence>